<dbReference type="Pfam" id="PF13374">
    <property type="entry name" value="TPR_10"/>
    <property type="match status" value="1"/>
</dbReference>
<dbReference type="PANTHER" id="PTHR45641">
    <property type="entry name" value="TETRATRICOPEPTIDE REPEAT PROTEIN (AFU_ORTHOLOGUE AFUA_6G03870)"/>
    <property type="match status" value="1"/>
</dbReference>
<feature type="compositionally biased region" description="Polar residues" evidence="4">
    <location>
        <begin position="352"/>
        <end position="372"/>
    </location>
</feature>
<evidence type="ECO:0008006" key="7">
    <source>
        <dbReference type="Google" id="ProtNLM"/>
    </source>
</evidence>
<keyword evidence="6" id="KW-1185">Reference proteome</keyword>
<feature type="compositionally biased region" description="Polar residues" evidence="4">
    <location>
        <begin position="229"/>
        <end position="241"/>
    </location>
</feature>
<feature type="repeat" description="TPR" evidence="3">
    <location>
        <begin position="1243"/>
        <end position="1276"/>
    </location>
</feature>
<gene>
    <name evidence="5" type="ORF">ACHAW5_004832</name>
</gene>
<dbReference type="InterPro" id="IPR019734">
    <property type="entry name" value="TPR_rpt"/>
</dbReference>
<dbReference type="Proteomes" id="UP001530315">
    <property type="component" value="Unassembled WGS sequence"/>
</dbReference>
<feature type="repeat" description="TPR" evidence="3">
    <location>
        <begin position="2131"/>
        <end position="2164"/>
    </location>
</feature>
<feature type="compositionally biased region" description="Low complexity" evidence="4">
    <location>
        <begin position="79"/>
        <end position="91"/>
    </location>
</feature>
<feature type="compositionally biased region" description="Polar residues" evidence="4">
    <location>
        <begin position="310"/>
        <end position="321"/>
    </location>
</feature>
<dbReference type="SMART" id="SM00028">
    <property type="entry name" value="TPR"/>
    <property type="match status" value="13"/>
</dbReference>
<evidence type="ECO:0000256" key="3">
    <source>
        <dbReference type="PROSITE-ProRule" id="PRU00339"/>
    </source>
</evidence>
<evidence type="ECO:0000256" key="2">
    <source>
        <dbReference type="ARBA" id="ARBA00022803"/>
    </source>
</evidence>
<feature type="compositionally biased region" description="Low complexity" evidence="4">
    <location>
        <begin position="322"/>
        <end position="351"/>
    </location>
</feature>
<dbReference type="InterPro" id="IPR011990">
    <property type="entry name" value="TPR-like_helical_dom_sf"/>
</dbReference>
<feature type="region of interest" description="Disordered" evidence="4">
    <location>
        <begin position="195"/>
        <end position="245"/>
    </location>
</feature>
<comment type="caution">
    <text evidence="5">The sequence shown here is derived from an EMBL/GenBank/DDBJ whole genome shotgun (WGS) entry which is preliminary data.</text>
</comment>
<dbReference type="SUPFAM" id="SSF48452">
    <property type="entry name" value="TPR-like"/>
    <property type="match status" value="3"/>
</dbReference>
<feature type="region of interest" description="Disordered" evidence="4">
    <location>
        <begin position="293"/>
        <end position="378"/>
    </location>
</feature>
<protein>
    <recommendedName>
        <fullName evidence="7">Separase</fullName>
    </recommendedName>
</protein>
<dbReference type="Gene3D" id="1.25.40.10">
    <property type="entry name" value="Tetratricopeptide repeat domain"/>
    <property type="match status" value="5"/>
</dbReference>
<keyword evidence="1" id="KW-0677">Repeat</keyword>
<keyword evidence="2 3" id="KW-0802">TPR repeat</keyword>
<dbReference type="Pfam" id="PF13424">
    <property type="entry name" value="TPR_12"/>
    <property type="match status" value="3"/>
</dbReference>
<organism evidence="5 6">
    <name type="scientific">Stephanodiscus triporus</name>
    <dbReference type="NCBI Taxonomy" id="2934178"/>
    <lineage>
        <taxon>Eukaryota</taxon>
        <taxon>Sar</taxon>
        <taxon>Stramenopiles</taxon>
        <taxon>Ochrophyta</taxon>
        <taxon>Bacillariophyta</taxon>
        <taxon>Coscinodiscophyceae</taxon>
        <taxon>Thalassiosirophycidae</taxon>
        <taxon>Stephanodiscales</taxon>
        <taxon>Stephanodiscaceae</taxon>
        <taxon>Stephanodiscus</taxon>
    </lineage>
</organism>
<name>A0ABD3MT66_9STRA</name>
<dbReference type="PANTHER" id="PTHR45641:SF19">
    <property type="entry name" value="NEPHROCYSTIN-3"/>
    <property type="match status" value="1"/>
</dbReference>
<sequence>MGKLTGSSPKSFEAGAEANNAEVVHREKASIAGASALSSSMIMAVNNAAETARLVLDQVAGENTIDDNRSVSSAHQSCGSGNSIHSRSNSRGGSGGNINTFGMDDDIGTPQGDGKSDDEPQVEVAPPPNAFQNFPMSRGFAPFHKSTAAVTDVLTDGTEFHVTNHFDAAAAISAALASSHLADASGCVGKLQMSHSYPMRSDPSKQLRKSQSGGAAEYVRATTAEDGDQNTPVQRSKSSGLPTREEAEALMKLNRDSFMEDDMSVESYGNLNFVLRAMSGDQQTLSAENGQLSMNVKNGSEKKRPIKPQVKSSLEISEDNISTSFENESNTSSVDGSISDSGYSSDVSPISMSTGEDSGNKNQNGGNSTNKTGMLGSLARTRRALVDDSYAGRYEVEDDEYSTNSENSSHGQIDNEDAKKSKVTMPTINLAGDESAADDDAIAPAAPSLEEKQLHIKKRQSLEHTVHAPVHRVSLFNSFDRNWEESVQGSDNFEEILDLGRKCFAALASMFRSCKDASGRSIFGDTTIRWWVDDDALTNVDDMAKEEESHQVIPIAVIRTLWKAVFFDVEENTYSEDDANCIIDSIQHTLVKDLCYLTEVETPSTTCLHLPCDVYAEYGCYLLHRFSLQHQVAFWHSRFALKLRQLLLDSSLTDTDSMIKRRYAAHSLPRHTAIGSLAVDPQGHFEIDATEDKCADLRRNLFDNLLCDKDFIKERAKLLGIGNNRPAESDETLNNDDTNTQIMNIINQTRDNDWNLLYSTNCHTKDIAWCAPFCVPDNKRSPPNEQSKSDSLSALTLTSCVDAIVQWAEELMAFYHLLHDGGKLTICADTKESNVAIQEKELTKIDRLAQVMSSHEDTLDVKPSSVEEIAKSLLAKEDAWTTKDNSSWLLKDEPSFIRSLPKGRLRKIIGNPQEEANHASPLANLLKIEISDLRTTISLGRSLLGLAQLEIFDKKMIDSSSEISRLQLIQCSCLMNAIEVLSCSATILGHILSLDKLDEDDLDETVTTTFGPNSVLQLFAVKREECLPILSVAGILSADSWFSFGKLVDKTCKVGADDHLKLLCFERALLILNSPKSNTLNSRAAEFSSLLTPLTKCKCFIQSNATHSIGVYYYEQGDFENAGEHLNKSSRLRRQMLDDHSPNCENADRGSLSKLKRNYLVSSTSISEEVFENVFKQSLAHACGLLPKGVFEVHELELNLSLTLEYSALNQHARQKYQNAISLFQESLILRTVHVGKNSLDVASLHFNTGVVYDDLEHYDSAISQYHESLRIRLNERNKATSLAVMTDLEDSVLLTLKCMGRVYETTKDTDNAICCYVNALEMVNTKLRSYRDPADEFDTFGLRLGLAVPVPTIMSDDLNAKSWKSNFQMMNRRELCHVLESRLAKRRGRSSVSKLKKELVKLHSTVIDLVQMRKQYIWNNESKSTRSNSPGLSLLLASLSSTFSTGRDAFETALMRSSFCLGRMKLEESRFEEASDHLETALRSQWVLDPASSSDSDSDFSLKSLSRERQRKSAVDEDDPEEGQLYYSLAICNAAVDDHERAVRCFLTALRYLRRCLRKVDSLEVARVLFDCATSYYYLCNFEQSICFYTECLRILKSVNGEKCSFRRGIVLYCLVIAKAAVDFDSEVSNLLNEAQNLLSGCHDKTILAYMEFMTAVSLHKAASQVPVRMRSITRISSTGLSSDGGLSWKEMCATCLTMFEQVKNECWFDPSEGVEDPDEIKHLPLSGHICFKKGQVYELIGSVDQALNSFHDAANYYRIACGDENLFSASVLQHMGMLCSERTEYPALGYFNEALSIRRNLLGGNDSLVSETLYSSAVLLARFNRYEASMERYHEALRIQMNDRQDSNEVARTLAGMGLCHYNHRAFGLALTCLDGAVKIRKHRVARLTHSSDFVELYEVEVALAADYFMSGNAHMHLGDYAQAMQCFIQSRDLRWGHVGRGSVEKILDRYFSEETVDEEELLGLAHCLHNIGFVFDIKKEYQRSKPHYEEALAIKNALAGFSSTAMSIGDQANPDESRALVLQSLTGDDHGYCQMNKAALSASVTRQRIAMVYVKLRKYDHALFHFSHALRIQRSVLGKDHFSIGIILSNMGNALCRTSTHPDTAIHCYSESLRISRLRFGQNHTTVASAMFDLGNLYDSTENFTKAMHYYRRALSVYRQKYSQNLTRRLCSGLLRPIDLTIDGGEGTELLSTGDEIVIASASHPANQIGEQYARVTEALRRAKRKDIINRGERIGRIVDSDDAWLTFEAHMFRFVEMLSYYVVNPAQTMVNSTIQGTRHRIESLAADAVISAADTVDYQFLLLMQK</sequence>
<reference evidence="5 6" key="1">
    <citation type="submission" date="2024-10" db="EMBL/GenBank/DDBJ databases">
        <title>Updated reference genomes for cyclostephanoid diatoms.</title>
        <authorList>
            <person name="Roberts W.R."/>
            <person name="Alverson A.J."/>
        </authorList>
    </citation>
    <scope>NUCLEOTIDE SEQUENCE [LARGE SCALE GENOMIC DNA]</scope>
    <source>
        <strain evidence="5 6">AJA276-08</strain>
    </source>
</reference>
<evidence type="ECO:0000256" key="1">
    <source>
        <dbReference type="ARBA" id="ARBA00022737"/>
    </source>
</evidence>
<accession>A0ABD3MT66</accession>
<dbReference type="PROSITE" id="PS50005">
    <property type="entry name" value="TPR"/>
    <property type="match status" value="2"/>
</dbReference>
<evidence type="ECO:0000313" key="6">
    <source>
        <dbReference type="Proteomes" id="UP001530315"/>
    </source>
</evidence>
<dbReference type="EMBL" id="JALLAZ020001795">
    <property type="protein sequence ID" value="KAL3763680.1"/>
    <property type="molecule type" value="Genomic_DNA"/>
</dbReference>
<evidence type="ECO:0000256" key="4">
    <source>
        <dbReference type="SAM" id="MobiDB-lite"/>
    </source>
</evidence>
<feature type="region of interest" description="Disordered" evidence="4">
    <location>
        <begin position="66"/>
        <end position="130"/>
    </location>
</feature>
<feature type="compositionally biased region" description="Polar residues" evidence="4">
    <location>
        <begin position="402"/>
        <end position="412"/>
    </location>
</feature>
<feature type="region of interest" description="Disordered" evidence="4">
    <location>
        <begin position="396"/>
        <end position="422"/>
    </location>
</feature>
<evidence type="ECO:0000313" key="5">
    <source>
        <dbReference type="EMBL" id="KAL3763680.1"/>
    </source>
</evidence>
<proteinExistence type="predicted"/>